<evidence type="ECO:0000256" key="1">
    <source>
        <dbReference type="SAM" id="MobiDB-lite"/>
    </source>
</evidence>
<protein>
    <submittedName>
        <fullName evidence="2">Uncharacterized protein</fullName>
    </submittedName>
</protein>
<accession>A0AAV2JM57</accession>
<evidence type="ECO:0000313" key="2">
    <source>
        <dbReference type="EMBL" id="CAL1577746.1"/>
    </source>
</evidence>
<proteinExistence type="predicted"/>
<dbReference type="EMBL" id="OZ035835">
    <property type="protein sequence ID" value="CAL1577746.1"/>
    <property type="molecule type" value="Genomic_DNA"/>
</dbReference>
<name>A0AAV2JM57_KNICA</name>
<gene>
    <name evidence="2" type="ORF">KC01_LOCUS9048</name>
</gene>
<dbReference type="AlphaFoldDB" id="A0AAV2JM57"/>
<sequence>MSFLLNKMAEHAGEAVADGIKGVFGIDDDKDKKKDKDGGFLSVFKRDKNKDKDEDDDHKGGLFSFGKDKDKGKGKDKDKDKGKGNFFPKIFNKDDDDDVGEKVPKKTGFAGLWTEQDQAGAGRPDDGACNHMSEGDLDMMSDLMQVANEQS</sequence>
<evidence type="ECO:0000313" key="3">
    <source>
        <dbReference type="Proteomes" id="UP001497482"/>
    </source>
</evidence>
<organism evidence="2 3">
    <name type="scientific">Knipowitschia caucasica</name>
    <name type="common">Caucasian dwarf goby</name>
    <name type="synonym">Pomatoschistus caucasicus</name>
    <dbReference type="NCBI Taxonomy" id="637954"/>
    <lineage>
        <taxon>Eukaryota</taxon>
        <taxon>Metazoa</taxon>
        <taxon>Chordata</taxon>
        <taxon>Craniata</taxon>
        <taxon>Vertebrata</taxon>
        <taxon>Euteleostomi</taxon>
        <taxon>Actinopterygii</taxon>
        <taxon>Neopterygii</taxon>
        <taxon>Teleostei</taxon>
        <taxon>Neoteleostei</taxon>
        <taxon>Acanthomorphata</taxon>
        <taxon>Gobiaria</taxon>
        <taxon>Gobiiformes</taxon>
        <taxon>Gobioidei</taxon>
        <taxon>Gobiidae</taxon>
        <taxon>Gobiinae</taxon>
        <taxon>Knipowitschia</taxon>
    </lineage>
</organism>
<feature type="region of interest" description="Disordered" evidence="1">
    <location>
        <begin position="44"/>
        <end position="133"/>
    </location>
</feature>
<feature type="compositionally biased region" description="Basic and acidic residues" evidence="1">
    <location>
        <begin position="44"/>
        <end position="83"/>
    </location>
</feature>
<keyword evidence="3" id="KW-1185">Reference proteome</keyword>
<dbReference type="Proteomes" id="UP001497482">
    <property type="component" value="Chromosome 13"/>
</dbReference>
<reference evidence="2 3" key="1">
    <citation type="submission" date="2024-04" db="EMBL/GenBank/DDBJ databases">
        <authorList>
            <person name="Waldvogel A.-M."/>
            <person name="Schoenle A."/>
        </authorList>
    </citation>
    <scope>NUCLEOTIDE SEQUENCE [LARGE SCALE GENOMIC DNA]</scope>
</reference>